<evidence type="ECO:0000313" key="3">
    <source>
        <dbReference type="Proteomes" id="UP000233551"/>
    </source>
</evidence>
<feature type="region of interest" description="Disordered" evidence="1">
    <location>
        <begin position="1"/>
        <end position="22"/>
    </location>
</feature>
<feature type="compositionally biased region" description="Basic residues" evidence="1">
    <location>
        <begin position="1"/>
        <end position="11"/>
    </location>
</feature>
<comment type="caution">
    <text evidence="2">The sequence shown here is derived from an EMBL/GenBank/DDBJ whole genome shotgun (WGS) entry which is preliminary data.</text>
</comment>
<dbReference type="EMBL" id="PGOL01000040">
    <property type="protein sequence ID" value="PKI78560.1"/>
    <property type="molecule type" value="Genomic_DNA"/>
</dbReference>
<gene>
    <name evidence="2" type="ORF">CRG98_001047</name>
</gene>
<keyword evidence="3" id="KW-1185">Reference proteome</keyword>
<evidence type="ECO:0000256" key="1">
    <source>
        <dbReference type="SAM" id="MobiDB-lite"/>
    </source>
</evidence>
<dbReference type="AlphaFoldDB" id="A0A2I0LD12"/>
<name>A0A2I0LD12_PUNGR</name>
<sequence length="149" mass="16739">MARHVMTRGRSSRPPTPHDRRVLHLSMARRAMTRGRPSRPPTSHNRRVVPTFVDRSPVVFTSPRQDELWPEGRSTFSGSDPASAPAPHLLHRALAPLLGFGHSSGFCSTFGLRPRIYCIRPRSCIYCFRPLAQHLLLLGSGPAFTAFRF</sequence>
<reference evidence="2 3" key="1">
    <citation type="submission" date="2017-11" db="EMBL/GenBank/DDBJ databases">
        <title>De-novo sequencing of pomegranate (Punica granatum L.) genome.</title>
        <authorList>
            <person name="Akparov Z."/>
            <person name="Amiraslanov A."/>
            <person name="Hajiyeva S."/>
            <person name="Abbasov M."/>
            <person name="Kaur K."/>
            <person name="Hamwieh A."/>
            <person name="Solovyev V."/>
            <person name="Salamov A."/>
            <person name="Braich B."/>
            <person name="Kosarev P."/>
            <person name="Mahmoud A."/>
            <person name="Hajiyev E."/>
            <person name="Babayeva S."/>
            <person name="Izzatullayeva V."/>
            <person name="Mammadov A."/>
            <person name="Mammadov A."/>
            <person name="Sharifova S."/>
            <person name="Ojaghi J."/>
            <person name="Eynullazada K."/>
            <person name="Bayramov B."/>
            <person name="Abdulazimova A."/>
            <person name="Shahmuradov I."/>
        </authorList>
    </citation>
    <scope>NUCLEOTIDE SEQUENCE [LARGE SCALE GENOMIC DNA]</scope>
    <source>
        <strain evidence="3">cv. AG2017</strain>
        <tissue evidence="2">Leaf</tissue>
    </source>
</reference>
<dbReference type="Proteomes" id="UP000233551">
    <property type="component" value="Unassembled WGS sequence"/>
</dbReference>
<protein>
    <submittedName>
        <fullName evidence="2">Uncharacterized protein</fullName>
    </submittedName>
</protein>
<proteinExistence type="predicted"/>
<organism evidence="2 3">
    <name type="scientific">Punica granatum</name>
    <name type="common">Pomegranate</name>
    <dbReference type="NCBI Taxonomy" id="22663"/>
    <lineage>
        <taxon>Eukaryota</taxon>
        <taxon>Viridiplantae</taxon>
        <taxon>Streptophyta</taxon>
        <taxon>Embryophyta</taxon>
        <taxon>Tracheophyta</taxon>
        <taxon>Spermatophyta</taxon>
        <taxon>Magnoliopsida</taxon>
        <taxon>eudicotyledons</taxon>
        <taxon>Gunneridae</taxon>
        <taxon>Pentapetalae</taxon>
        <taxon>rosids</taxon>
        <taxon>malvids</taxon>
        <taxon>Myrtales</taxon>
        <taxon>Lythraceae</taxon>
        <taxon>Punica</taxon>
    </lineage>
</organism>
<evidence type="ECO:0000313" key="2">
    <source>
        <dbReference type="EMBL" id="PKI78560.1"/>
    </source>
</evidence>
<accession>A0A2I0LD12</accession>